<comment type="function">
    <text evidence="8">Involved in the maturation of specific proteins in the endoplasmic reticulum.</text>
</comment>
<feature type="transmembrane region" description="Helical" evidence="8">
    <location>
        <begin position="75"/>
        <end position="95"/>
    </location>
</feature>
<evidence type="ECO:0000256" key="3">
    <source>
        <dbReference type="ARBA" id="ARBA00022692"/>
    </source>
</evidence>
<keyword evidence="4 8" id="KW-0256">Endoplasmic reticulum</keyword>
<evidence type="ECO:0000259" key="10">
    <source>
        <dbReference type="Pfam" id="PF25179"/>
    </source>
</evidence>
<accession>A0AA38ISA8</accession>
<dbReference type="AlphaFoldDB" id="A0AA38ISA8"/>
<feature type="transmembrane region" description="Helical" evidence="8">
    <location>
        <begin position="168"/>
        <end position="189"/>
    </location>
</feature>
<proteinExistence type="inferred from homology"/>
<dbReference type="InterPro" id="IPR057434">
    <property type="entry name" value="LMF1/2_N"/>
</dbReference>
<evidence type="ECO:0000313" key="12">
    <source>
        <dbReference type="Proteomes" id="UP001168821"/>
    </source>
</evidence>
<protein>
    <recommendedName>
        <fullName evidence="8">Lipase maturation factor</fullName>
    </recommendedName>
</protein>
<feature type="domain" description="Lipase maturation factor 1/2 C-terminal" evidence="10">
    <location>
        <begin position="431"/>
        <end position="569"/>
    </location>
</feature>
<keyword evidence="3 8" id="KW-0812">Transmembrane</keyword>
<dbReference type="Pfam" id="PF25179">
    <property type="entry name" value="LMF1_C"/>
    <property type="match status" value="1"/>
</dbReference>
<feature type="transmembrane region" description="Helical" evidence="8">
    <location>
        <begin position="348"/>
        <end position="367"/>
    </location>
</feature>
<dbReference type="EMBL" id="JALNTZ010000002">
    <property type="protein sequence ID" value="KAJ3662355.1"/>
    <property type="molecule type" value="Genomic_DNA"/>
</dbReference>
<dbReference type="PANTHER" id="PTHR14463:SF5">
    <property type="entry name" value="LIPASE MATURATION FACTOR 2"/>
    <property type="match status" value="1"/>
</dbReference>
<name>A0AA38ISA8_9CUCU</name>
<evidence type="ECO:0000256" key="2">
    <source>
        <dbReference type="ARBA" id="ARBA00005512"/>
    </source>
</evidence>
<dbReference type="Proteomes" id="UP001168821">
    <property type="component" value="Unassembled WGS sequence"/>
</dbReference>
<comment type="similarity">
    <text evidence="2 8">Belongs to the lipase maturation factor family.</text>
</comment>
<evidence type="ECO:0000256" key="4">
    <source>
        <dbReference type="ARBA" id="ARBA00022824"/>
    </source>
</evidence>
<feature type="transmembrane region" description="Helical" evidence="8">
    <location>
        <begin position="301"/>
        <end position="320"/>
    </location>
</feature>
<reference evidence="11" key="1">
    <citation type="journal article" date="2023" name="G3 (Bethesda)">
        <title>Whole genome assemblies of Zophobas morio and Tenebrio molitor.</title>
        <authorList>
            <person name="Kaur S."/>
            <person name="Stinson S.A."/>
            <person name="diCenzo G.C."/>
        </authorList>
    </citation>
    <scope>NUCLEOTIDE SEQUENCE</scope>
    <source>
        <strain evidence="11">QUZm001</strain>
    </source>
</reference>
<evidence type="ECO:0000256" key="6">
    <source>
        <dbReference type="ARBA" id="ARBA00023136"/>
    </source>
</evidence>
<dbReference type="PANTHER" id="PTHR14463">
    <property type="entry name" value="LIPASE MATURATION FACTOR"/>
    <property type="match status" value="1"/>
</dbReference>
<feature type="transmembrane region" description="Helical" evidence="8">
    <location>
        <begin position="102"/>
        <end position="118"/>
    </location>
</feature>
<keyword evidence="7" id="KW-0325">Glycoprotein</keyword>
<evidence type="ECO:0000313" key="11">
    <source>
        <dbReference type="EMBL" id="KAJ3662355.1"/>
    </source>
</evidence>
<evidence type="ECO:0000259" key="9">
    <source>
        <dbReference type="Pfam" id="PF06762"/>
    </source>
</evidence>
<keyword evidence="12" id="KW-1185">Reference proteome</keyword>
<dbReference type="GO" id="GO:0051604">
    <property type="term" value="P:protein maturation"/>
    <property type="evidence" value="ECO:0007669"/>
    <property type="project" value="InterPro"/>
</dbReference>
<comment type="caution">
    <text evidence="11">The sequence shown here is derived from an EMBL/GenBank/DDBJ whole genome shotgun (WGS) entry which is preliminary data.</text>
</comment>
<comment type="subcellular location">
    <subcellularLocation>
        <location evidence="1 8">Endoplasmic reticulum membrane</location>
        <topology evidence="1 8">Multi-pass membrane protein</topology>
    </subcellularLocation>
</comment>
<feature type="transmembrane region" description="Helical" evidence="8">
    <location>
        <begin position="379"/>
        <end position="404"/>
    </location>
</feature>
<gene>
    <name evidence="11" type="ORF">Zmor_006709</name>
</gene>
<dbReference type="GO" id="GO:0005789">
    <property type="term" value="C:endoplasmic reticulum membrane"/>
    <property type="evidence" value="ECO:0007669"/>
    <property type="project" value="UniProtKB-SubCell"/>
</dbReference>
<sequence>MISLRYTRNLFLRSFCIIYLFAFISFYVQIPGLYGDNGILPAKSLLENSKHKTLSAKVHYQPTLLWLAPYLGLDVNYALDVLALLGSFLAFTGFISQKFCTIPLFAGLWSLYFSLYQVGQVFVSNHYDEFLLEAGFLTLLVAPLLPGRRKGSKGSPSDSVSFWLVRWLLFRFLLTCGLLKFISGCPKWWSLSAFNYYFETLPLPTPLSWYFHHIPGWYLKLFAVITNVCEIGLPFLFFIPIRAVRITSFIIQIFLQISVVLTGNYNFTNLLLVTLLLSLLDDQFFYGRRKPFTKWTLIEKIINLLIYGAVCLAVIKLYSLNLNGTIIESNIGFSKDQFEQVLKQGLTITIYLGLLSLGITALRALSLSLFDSQGSGSKFLVTISTLVCAGIAGLLFISSTVPLASLHSTSNSSVHTSVRTIYNRLHKLHAVNQYGLFPKMVGVDGRPEIILEGADNLEGPWLEYNFLYKPGNVNHSLPFVAPYSPRLDWQMFWAAYSTYDKQPWILSLAHRLLTGRPEVLALLDRYHSPFSQKPPKYVRGILYKYKYTSWSQRSQPSWWVRQKVGEYFPAYSKDSPALVDYLKARNLWPTPKKQGVNPLWKQVLDGIRYVTGHLEATLLLWSVFTAGCAIITTSAKK</sequence>
<feature type="domain" description="Lipase maturation factor 1/2 N-terminal" evidence="9">
    <location>
        <begin position="125"/>
        <end position="286"/>
    </location>
</feature>
<dbReference type="InterPro" id="IPR009613">
    <property type="entry name" value="LMF"/>
</dbReference>
<evidence type="ECO:0000256" key="8">
    <source>
        <dbReference type="RuleBase" id="RU361229"/>
    </source>
</evidence>
<dbReference type="InterPro" id="IPR057433">
    <property type="entry name" value="LMF1/2_C"/>
</dbReference>
<feature type="transmembrane region" description="Helical" evidence="8">
    <location>
        <begin position="12"/>
        <end position="30"/>
    </location>
</feature>
<evidence type="ECO:0000256" key="1">
    <source>
        <dbReference type="ARBA" id="ARBA00004477"/>
    </source>
</evidence>
<dbReference type="Pfam" id="PF06762">
    <property type="entry name" value="LMF1"/>
    <property type="match status" value="1"/>
</dbReference>
<feature type="transmembrane region" description="Helical" evidence="8">
    <location>
        <begin position="263"/>
        <end position="280"/>
    </location>
</feature>
<organism evidence="11 12">
    <name type="scientific">Zophobas morio</name>
    <dbReference type="NCBI Taxonomy" id="2755281"/>
    <lineage>
        <taxon>Eukaryota</taxon>
        <taxon>Metazoa</taxon>
        <taxon>Ecdysozoa</taxon>
        <taxon>Arthropoda</taxon>
        <taxon>Hexapoda</taxon>
        <taxon>Insecta</taxon>
        <taxon>Pterygota</taxon>
        <taxon>Neoptera</taxon>
        <taxon>Endopterygota</taxon>
        <taxon>Coleoptera</taxon>
        <taxon>Polyphaga</taxon>
        <taxon>Cucujiformia</taxon>
        <taxon>Tenebrionidae</taxon>
        <taxon>Zophobas</taxon>
    </lineage>
</organism>
<evidence type="ECO:0000256" key="7">
    <source>
        <dbReference type="ARBA" id="ARBA00023180"/>
    </source>
</evidence>
<keyword evidence="5 8" id="KW-1133">Transmembrane helix</keyword>
<keyword evidence="6 8" id="KW-0472">Membrane</keyword>
<evidence type="ECO:0000256" key="5">
    <source>
        <dbReference type="ARBA" id="ARBA00022989"/>
    </source>
</evidence>